<name>A0A8S1AZ53_ARCPL</name>
<dbReference type="OrthoDB" id="10565273at2759"/>
<evidence type="ECO:0000256" key="1">
    <source>
        <dbReference type="SAM" id="MobiDB-lite"/>
    </source>
</evidence>
<dbReference type="AlphaFoldDB" id="A0A8S1AZ53"/>
<accession>A0A8S1AZ53</accession>
<dbReference type="EMBL" id="CADEBD010000398">
    <property type="protein sequence ID" value="CAB3254120.1"/>
    <property type="molecule type" value="Genomic_DNA"/>
</dbReference>
<organism evidence="2 3">
    <name type="scientific">Arctia plantaginis</name>
    <name type="common">Wood tiger moth</name>
    <name type="synonym">Phalaena plantaginis</name>
    <dbReference type="NCBI Taxonomy" id="874455"/>
    <lineage>
        <taxon>Eukaryota</taxon>
        <taxon>Metazoa</taxon>
        <taxon>Ecdysozoa</taxon>
        <taxon>Arthropoda</taxon>
        <taxon>Hexapoda</taxon>
        <taxon>Insecta</taxon>
        <taxon>Pterygota</taxon>
        <taxon>Neoptera</taxon>
        <taxon>Endopterygota</taxon>
        <taxon>Lepidoptera</taxon>
        <taxon>Glossata</taxon>
        <taxon>Ditrysia</taxon>
        <taxon>Noctuoidea</taxon>
        <taxon>Erebidae</taxon>
        <taxon>Arctiinae</taxon>
        <taxon>Arctia</taxon>
    </lineage>
</organism>
<evidence type="ECO:0000313" key="2">
    <source>
        <dbReference type="EMBL" id="CAB3254120.1"/>
    </source>
</evidence>
<sequence length="122" mass="13878">MSELQRKAPKNITRPTPIQGICSDNKEHTPTSQHESYQSTEGSGCDKERSMQTLADNSSPQDDFEEITTRIPTNPVNIEVESDHTYAKLTTTLDHNYFDPIEALNIDGKYYNKRSSCRWKPG</sequence>
<feature type="region of interest" description="Disordered" evidence="1">
    <location>
        <begin position="1"/>
        <end position="67"/>
    </location>
</feature>
<comment type="caution">
    <text evidence="2">The sequence shown here is derived from an EMBL/GenBank/DDBJ whole genome shotgun (WGS) entry which is preliminary data.</text>
</comment>
<reference evidence="2 3" key="1">
    <citation type="submission" date="2020-04" db="EMBL/GenBank/DDBJ databases">
        <authorList>
            <person name="Wallbank WR R."/>
            <person name="Pardo Diaz C."/>
            <person name="Kozak K."/>
            <person name="Martin S."/>
            <person name="Jiggins C."/>
            <person name="Moest M."/>
            <person name="Warren A I."/>
            <person name="Byers J.R.P. K."/>
            <person name="Montejo-Kovacevich G."/>
            <person name="Yen C E."/>
        </authorList>
    </citation>
    <scope>NUCLEOTIDE SEQUENCE [LARGE SCALE GENOMIC DNA]</scope>
</reference>
<dbReference type="Proteomes" id="UP000494256">
    <property type="component" value="Unassembled WGS sequence"/>
</dbReference>
<feature type="compositionally biased region" description="Polar residues" evidence="1">
    <location>
        <begin position="51"/>
        <end position="61"/>
    </location>
</feature>
<protein>
    <submittedName>
        <fullName evidence="2">Uncharacterized protein</fullName>
    </submittedName>
</protein>
<feature type="compositionally biased region" description="Polar residues" evidence="1">
    <location>
        <begin position="30"/>
        <end position="42"/>
    </location>
</feature>
<evidence type="ECO:0000313" key="3">
    <source>
        <dbReference type="Proteomes" id="UP000494256"/>
    </source>
</evidence>
<gene>
    <name evidence="2" type="ORF">APLA_LOCUS14574</name>
</gene>
<proteinExistence type="predicted"/>